<keyword evidence="24" id="KW-1185">Reference proteome</keyword>
<dbReference type="PANTHER" id="PTHR42715:SF12">
    <property type="entry name" value="BETA-GLUCOSIDASE G-RELATED"/>
    <property type="match status" value="1"/>
</dbReference>
<comment type="similarity">
    <text evidence="4">Belongs to the glycosyl hydrolase 3 family.</text>
</comment>
<evidence type="ECO:0000256" key="19">
    <source>
        <dbReference type="ARBA" id="ARBA00078013"/>
    </source>
</evidence>
<gene>
    <name evidence="23" type="ORF">KAF25_005885</name>
</gene>
<dbReference type="SUPFAM" id="SSF51445">
    <property type="entry name" value="(Trans)glycosidases"/>
    <property type="match status" value="1"/>
</dbReference>
<dbReference type="InterPro" id="IPR026891">
    <property type="entry name" value="Fn3-like"/>
</dbReference>
<comment type="function">
    <text evidence="13">Beta-glucosidases are one of a number of cellulolytic enzymes involved in the degradation of cellulosic biomass. Catalyzes the last step releasing glucose from the inhibitory cellobiose.</text>
</comment>
<dbReference type="Gene3D" id="3.20.20.300">
    <property type="entry name" value="Glycoside hydrolase, family 3, N-terminal domain"/>
    <property type="match status" value="1"/>
</dbReference>
<comment type="caution">
    <text evidence="23">The sequence shown here is derived from an EMBL/GenBank/DDBJ whole genome shotgun (WGS) entry which is preliminary data.</text>
</comment>
<evidence type="ECO:0000313" key="24">
    <source>
        <dbReference type="Proteomes" id="UP000782241"/>
    </source>
</evidence>
<dbReference type="Proteomes" id="UP000782241">
    <property type="component" value="Unassembled WGS sequence"/>
</dbReference>
<protein>
    <recommendedName>
        <fullName evidence="18">Beta-glucosidase cel3A</fullName>
        <ecNumber evidence="5">3.2.1.21</ecNumber>
    </recommendedName>
    <alternativeName>
        <fullName evidence="15">Beta-D-glucoside glucohydrolase G</fullName>
    </alternativeName>
    <alternativeName>
        <fullName evidence="19">Beta-D-glucoside glucohydrolase cel3A</fullName>
    </alternativeName>
    <alternativeName>
        <fullName evidence="16">Cellobiase G</fullName>
    </alternativeName>
    <alternativeName>
        <fullName evidence="21">Cellobiase cel3A</fullName>
    </alternativeName>
    <alternativeName>
        <fullName evidence="17">Gentiobiase G</fullName>
    </alternativeName>
    <alternativeName>
        <fullName evidence="20">Gentiobiase cel3A</fullName>
    </alternativeName>
    <alternativeName>
        <fullName evidence="14">Probable beta-glucosidase G</fullName>
    </alternativeName>
</protein>
<dbReference type="PRINTS" id="PR00133">
    <property type="entry name" value="GLHYDRLASE3"/>
</dbReference>
<evidence type="ECO:0000256" key="16">
    <source>
        <dbReference type="ARBA" id="ARBA00041601"/>
    </source>
</evidence>
<keyword evidence="9" id="KW-0325">Glycoprotein</keyword>
<keyword evidence="8" id="KW-0378">Hydrolase</keyword>
<dbReference type="FunFam" id="3.20.20.300:FF:000002">
    <property type="entry name" value="Probable beta-glucosidase"/>
    <property type="match status" value="1"/>
</dbReference>
<evidence type="ECO:0000256" key="2">
    <source>
        <dbReference type="ARBA" id="ARBA00004613"/>
    </source>
</evidence>
<keyword evidence="10" id="KW-0119">Carbohydrate metabolism</keyword>
<evidence type="ECO:0000256" key="13">
    <source>
        <dbReference type="ARBA" id="ARBA00024983"/>
    </source>
</evidence>
<evidence type="ECO:0000256" key="5">
    <source>
        <dbReference type="ARBA" id="ARBA00012744"/>
    </source>
</evidence>
<feature type="domain" description="Fibronectin type III-like" evidence="22">
    <location>
        <begin position="675"/>
        <end position="746"/>
    </location>
</feature>
<feature type="non-terminal residue" evidence="23">
    <location>
        <position position="1"/>
    </location>
</feature>
<evidence type="ECO:0000256" key="3">
    <source>
        <dbReference type="ARBA" id="ARBA00004987"/>
    </source>
</evidence>
<evidence type="ECO:0000256" key="12">
    <source>
        <dbReference type="ARBA" id="ARBA00023326"/>
    </source>
</evidence>
<dbReference type="GO" id="GO:0008422">
    <property type="term" value="F:beta-glucosidase activity"/>
    <property type="evidence" value="ECO:0007669"/>
    <property type="project" value="UniProtKB-EC"/>
</dbReference>
<dbReference type="Pfam" id="PF00933">
    <property type="entry name" value="Glyco_hydro_3"/>
    <property type="match status" value="1"/>
</dbReference>
<dbReference type="PANTHER" id="PTHR42715">
    <property type="entry name" value="BETA-GLUCOSIDASE"/>
    <property type="match status" value="1"/>
</dbReference>
<evidence type="ECO:0000256" key="18">
    <source>
        <dbReference type="ARBA" id="ARBA00070030"/>
    </source>
</evidence>
<evidence type="ECO:0000256" key="21">
    <source>
        <dbReference type="ARBA" id="ARBA00083611"/>
    </source>
</evidence>
<evidence type="ECO:0000256" key="7">
    <source>
        <dbReference type="ARBA" id="ARBA00022729"/>
    </source>
</evidence>
<evidence type="ECO:0000256" key="14">
    <source>
        <dbReference type="ARBA" id="ARBA00039579"/>
    </source>
</evidence>
<sequence>QPRDLKEALEMAKTFTSKLNLTEKANMVTGVQGLSAGGCIGNIQSIPRLNFTGICLLDGPQAINRADLVSVFPSGITVGATWDVEHMYARGKAMGAEFRGKGSHVQLGPVAGPLGRHTLGGRNWEGFSVDPYLAGKGMGATVRGVQEMGVQACSKHYIGNEQETQRSNTFLPNGTEIMGISSNIDDRTLHELYLWPFADAIHAGTASIMCSYNRLNQTYACENPRILDDILRKELGFEGYVVSDWFAVHSGRESIEAGLDMNMPGPIDAAAIRGSGNSYWGPKNITQMVEGGLVDERRIDDMIHRIMLPYYRLRQDVGFPTVDPTLNLALAAQLGVDFGTLPIPKDIPSRDVRADHASLIRKIGADGIVLLKNINETLPLKTPKSIGIFGNDASPPTNGIVIPDSDPFQIGTLDIGGGSGTGRNTYLISPWEAIMAKAKQIDARVQYVFNNEVLAADDFRSIYPIPDVCLVFLNTFASEDWDRTEFEADWNSTLVVENVARRCSNTVVVTHSAGINTLPWAKNPNVTAILAAHLPGQESGNSVVDVLWGKVNPSGKLPYTIPEEVKDYDIPTANLSSSEIVSPGAWQADFAEGQFIDYRHFDKFGTKPLFEFGFGLSYTSFEIQGTPKIAQLVKNIAEKPDPNAGMAAGGNKDLWRPILAVKVRIANTGRVTGATVLQLYLSFPDGAPEGTPVKVLRGFKKVVLKVGGSRVVKFELMRRDLSYWDVLSQSWVIPSGDFNLHIGFSSRDIKATIKTAVVS</sequence>
<dbReference type="InterPro" id="IPR017853">
    <property type="entry name" value="GH"/>
</dbReference>
<dbReference type="AlphaFoldDB" id="A0A9P7GVN6"/>
<dbReference type="SUPFAM" id="SSF52279">
    <property type="entry name" value="Beta-D-glucan exohydrolase, C-terminal domain"/>
    <property type="match status" value="1"/>
</dbReference>
<dbReference type="GO" id="GO:0005576">
    <property type="term" value="C:extracellular region"/>
    <property type="evidence" value="ECO:0007669"/>
    <property type="project" value="UniProtKB-SubCell"/>
</dbReference>
<evidence type="ECO:0000256" key="4">
    <source>
        <dbReference type="ARBA" id="ARBA00005336"/>
    </source>
</evidence>
<evidence type="ECO:0000256" key="9">
    <source>
        <dbReference type="ARBA" id="ARBA00023180"/>
    </source>
</evidence>
<dbReference type="Pfam" id="PF01915">
    <property type="entry name" value="Glyco_hydro_3_C"/>
    <property type="match status" value="1"/>
</dbReference>
<dbReference type="InterPro" id="IPR002772">
    <property type="entry name" value="Glyco_hydro_3_C"/>
</dbReference>
<evidence type="ECO:0000259" key="22">
    <source>
        <dbReference type="SMART" id="SM01217"/>
    </source>
</evidence>
<dbReference type="InterPro" id="IPR036881">
    <property type="entry name" value="Glyco_hydro_3_C_sf"/>
</dbReference>
<dbReference type="InterPro" id="IPR050288">
    <property type="entry name" value="Cellulose_deg_GH3"/>
</dbReference>
<evidence type="ECO:0000256" key="11">
    <source>
        <dbReference type="ARBA" id="ARBA00023295"/>
    </source>
</evidence>
<keyword evidence="12" id="KW-0624">Polysaccharide degradation</keyword>
<dbReference type="Gene3D" id="3.40.50.1700">
    <property type="entry name" value="Glycoside hydrolase family 3 C-terminal domain"/>
    <property type="match status" value="1"/>
</dbReference>
<evidence type="ECO:0000256" key="10">
    <source>
        <dbReference type="ARBA" id="ARBA00023277"/>
    </source>
</evidence>
<reference evidence="23" key="1">
    <citation type="submission" date="2021-04" db="EMBL/GenBank/DDBJ databases">
        <title>Draft genome of Fusarium avenaceum strain F156N33, isolated from an atmospheric sample in Virginia.</title>
        <authorList>
            <person name="Yang S."/>
            <person name="Vinatzer B.A."/>
            <person name="Coleman J."/>
        </authorList>
    </citation>
    <scope>NUCLEOTIDE SEQUENCE</scope>
    <source>
        <strain evidence="23">F156N33</strain>
    </source>
</reference>
<evidence type="ECO:0000256" key="6">
    <source>
        <dbReference type="ARBA" id="ARBA00022525"/>
    </source>
</evidence>
<accession>A0A9P7GVN6</accession>
<name>A0A9P7GVN6_9HYPO</name>
<keyword evidence="6" id="KW-0964">Secreted</keyword>
<comment type="catalytic activity">
    <reaction evidence="1">
        <text>Hydrolysis of terminal, non-reducing beta-D-glucosyl residues with release of beta-D-glucose.</text>
        <dbReference type="EC" id="3.2.1.21"/>
    </reaction>
</comment>
<comment type="subcellular location">
    <subcellularLocation>
        <location evidence="2">Secreted</location>
    </subcellularLocation>
</comment>
<comment type="pathway">
    <text evidence="3">Glycan metabolism; cellulose degradation.</text>
</comment>
<evidence type="ECO:0000256" key="15">
    <source>
        <dbReference type="ARBA" id="ARBA00041276"/>
    </source>
</evidence>
<dbReference type="Gene3D" id="2.60.40.10">
    <property type="entry name" value="Immunoglobulins"/>
    <property type="match status" value="1"/>
</dbReference>
<keyword evidence="11" id="KW-0326">Glycosidase</keyword>
<proteinExistence type="inferred from homology"/>
<evidence type="ECO:0000313" key="23">
    <source>
        <dbReference type="EMBL" id="KAG5657321.1"/>
    </source>
</evidence>
<dbReference type="EC" id="3.2.1.21" evidence="5"/>
<dbReference type="Pfam" id="PF14310">
    <property type="entry name" value="Fn3-like"/>
    <property type="match status" value="1"/>
</dbReference>
<evidence type="ECO:0000256" key="17">
    <source>
        <dbReference type="ARBA" id="ARBA00041808"/>
    </source>
</evidence>
<dbReference type="InterPro" id="IPR001764">
    <property type="entry name" value="Glyco_hydro_3_N"/>
</dbReference>
<organism evidence="23 24">
    <name type="scientific">Fusarium avenaceum</name>
    <dbReference type="NCBI Taxonomy" id="40199"/>
    <lineage>
        <taxon>Eukaryota</taxon>
        <taxon>Fungi</taxon>
        <taxon>Dikarya</taxon>
        <taxon>Ascomycota</taxon>
        <taxon>Pezizomycotina</taxon>
        <taxon>Sordariomycetes</taxon>
        <taxon>Hypocreomycetidae</taxon>
        <taxon>Hypocreales</taxon>
        <taxon>Nectriaceae</taxon>
        <taxon>Fusarium</taxon>
        <taxon>Fusarium tricinctum species complex</taxon>
    </lineage>
</organism>
<dbReference type="SMART" id="SM01217">
    <property type="entry name" value="Fn3_like"/>
    <property type="match status" value="1"/>
</dbReference>
<evidence type="ECO:0000256" key="8">
    <source>
        <dbReference type="ARBA" id="ARBA00022801"/>
    </source>
</evidence>
<keyword evidence="7" id="KW-0732">Signal</keyword>
<dbReference type="EMBL" id="JAGPUO010000017">
    <property type="protein sequence ID" value="KAG5657321.1"/>
    <property type="molecule type" value="Genomic_DNA"/>
</dbReference>
<dbReference type="InterPro" id="IPR036962">
    <property type="entry name" value="Glyco_hydro_3_N_sf"/>
</dbReference>
<evidence type="ECO:0000256" key="1">
    <source>
        <dbReference type="ARBA" id="ARBA00000448"/>
    </source>
</evidence>
<dbReference type="InterPro" id="IPR013783">
    <property type="entry name" value="Ig-like_fold"/>
</dbReference>
<dbReference type="GO" id="GO:0009251">
    <property type="term" value="P:glucan catabolic process"/>
    <property type="evidence" value="ECO:0007669"/>
    <property type="project" value="TreeGrafter"/>
</dbReference>
<evidence type="ECO:0000256" key="20">
    <source>
        <dbReference type="ARBA" id="ARBA00083231"/>
    </source>
</evidence>